<dbReference type="AlphaFoldDB" id="A0A7I8VUN6"/>
<evidence type="ECO:0000313" key="1">
    <source>
        <dbReference type="EMBL" id="CAD5120012.1"/>
    </source>
</evidence>
<dbReference type="Proteomes" id="UP000549394">
    <property type="component" value="Unassembled WGS sequence"/>
</dbReference>
<proteinExistence type="predicted"/>
<gene>
    <name evidence="1" type="ORF">DGYR_LOCUS8175</name>
</gene>
<dbReference type="SUPFAM" id="SSF52058">
    <property type="entry name" value="L domain-like"/>
    <property type="match status" value="1"/>
</dbReference>
<accession>A0A7I8VUN6</accession>
<keyword evidence="2" id="KW-1185">Reference proteome</keyword>
<reference evidence="1 2" key="1">
    <citation type="submission" date="2020-08" db="EMBL/GenBank/DDBJ databases">
        <authorList>
            <person name="Hejnol A."/>
        </authorList>
    </citation>
    <scope>NUCLEOTIDE SEQUENCE [LARGE SCALE GENOMIC DNA]</scope>
</reference>
<feature type="non-terminal residue" evidence="1">
    <location>
        <position position="1"/>
    </location>
</feature>
<evidence type="ECO:0000313" key="2">
    <source>
        <dbReference type="Proteomes" id="UP000549394"/>
    </source>
</evidence>
<name>A0A7I8VUN6_9ANNE</name>
<organism evidence="1 2">
    <name type="scientific">Dimorphilus gyrociliatus</name>
    <dbReference type="NCBI Taxonomy" id="2664684"/>
    <lineage>
        <taxon>Eukaryota</taxon>
        <taxon>Metazoa</taxon>
        <taxon>Spiralia</taxon>
        <taxon>Lophotrochozoa</taxon>
        <taxon>Annelida</taxon>
        <taxon>Polychaeta</taxon>
        <taxon>Polychaeta incertae sedis</taxon>
        <taxon>Dinophilidae</taxon>
        <taxon>Dimorphilus</taxon>
    </lineage>
</organism>
<protein>
    <submittedName>
        <fullName evidence="1">DgyrCDS8595</fullName>
    </submittedName>
</protein>
<dbReference type="EMBL" id="CAJFCJ010000011">
    <property type="protein sequence ID" value="CAD5120012.1"/>
    <property type="molecule type" value="Genomic_DNA"/>
</dbReference>
<sequence length="416" mass="50314">MFTLKELCFQKIAESRDRLFQRRTGVVKLPPSIVEQLLCYLDNEETGISPYYLNFCLRYKLNIKNVKINGFRIRNDVDLMFLTNPYLESCEIRNLEFHQFNKIFSVINKQNLKKLRLTEASFLKRNLPVNPRINPIKWTKFKNLISLKLEYKFSEIEILGNLCIELINLEELDLICPETNFFPLKNLLKLKRLRIKNTKNLVLPHTIICLEKLKLLEHLELRFSLALSFPDYDTERIFKVATWPNLMYYAHFRNTFAKLDLIENFISRHPKLNYLDVECDRQYMQDLEDIASSHSTSLLVENKYSTLYVDKYKLMIEYLEVEDVKKFLYSYFRFFSEREISLLDEWECIKYFEIIVDILKENKGRIYYDYSNYNETFVDIINHFLRVEHFCRDMKIKRTIFKICYDSFFHPDLYDC</sequence>
<comment type="caution">
    <text evidence="1">The sequence shown here is derived from an EMBL/GenBank/DDBJ whole genome shotgun (WGS) entry which is preliminary data.</text>
</comment>